<dbReference type="EMBL" id="AJSR01000458">
    <property type="protein sequence ID" value="EKM33041.1"/>
    <property type="molecule type" value="Genomic_DNA"/>
</dbReference>
<protein>
    <submittedName>
        <fullName evidence="1">Uncharacterized protein</fullName>
    </submittedName>
</protein>
<evidence type="ECO:0000313" key="2">
    <source>
        <dbReference type="Proteomes" id="UP000008367"/>
    </source>
</evidence>
<comment type="caution">
    <text evidence="1">The sequence shown here is derived from an EMBL/GenBank/DDBJ whole genome shotgun (WGS) entry which is preliminary data.</text>
</comment>
<name>A0A454D334_VIBHA</name>
<sequence length="50" mass="5283">FSKSKKVGTGPFLLLNESTYKTPAYLAPVSRATCCAGFADTVLSLNTAEI</sequence>
<gene>
    <name evidence="1" type="ORF">VCHENC02_1468</name>
</gene>
<dbReference type="Proteomes" id="UP000008367">
    <property type="component" value="Unassembled WGS sequence"/>
</dbReference>
<proteinExistence type="predicted"/>
<accession>A0A454D334</accession>
<reference evidence="1 2" key="1">
    <citation type="submission" date="2012-10" db="EMBL/GenBank/DDBJ databases">
        <title>Genome sequence of Vibrio Cholerae HENC-02.</title>
        <authorList>
            <person name="Eppinger M."/>
            <person name="Hasan N.A."/>
            <person name="Sengamalay N."/>
            <person name="Hine E."/>
            <person name="Su Q."/>
            <person name="Daugherty S.C."/>
            <person name="Young S."/>
            <person name="Sadzewicz L."/>
            <person name="Tallon L."/>
            <person name="Cebula T.A."/>
            <person name="Ravel J."/>
            <person name="Colwell R.R."/>
        </authorList>
    </citation>
    <scope>NUCLEOTIDE SEQUENCE [LARGE SCALE GENOMIC DNA]</scope>
    <source>
        <strain evidence="1 2">HENC-02</strain>
    </source>
</reference>
<evidence type="ECO:0000313" key="1">
    <source>
        <dbReference type="EMBL" id="EKM33041.1"/>
    </source>
</evidence>
<organism evidence="1 2">
    <name type="scientific">Vibrio harveyi</name>
    <name type="common">Beneckea harveyi</name>
    <dbReference type="NCBI Taxonomy" id="669"/>
    <lineage>
        <taxon>Bacteria</taxon>
        <taxon>Pseudomonadati</taxon>
        <taxon>Pseudomonadota</taxon>
        <taxon>Gammaproteobacteria</taxon>
        <taxon>Vibrionales</taxon>
        <taxon>Vibrionaceae</taxon>
        <taxon>Vibrio</taxon>
    </lineage>
</organism>
<feature type="non-terminal residue" evidence="1">
    <location>
        <position position="1"/>
    </location>
</feature>
<dbReference type="AlphaFoldDB" id="A0A454D334"/>